<dbReference type="EMBL" id="FOBB01000001">
    <property type="protein sequence ID" value="SEK33334.1"/>
    <property type="molecule type" value="Genomic_DNA"/>
</dbReference>
<reference evidence="4 5" key="1">
    <citation type="submission" date="2016-10" db="EMBL/GenBank/DDBJ databases">
        <authorList>
            <person name="de Groot N.N."/>
        </authorList>
    </citation>
    <scope>NUCLEOTIDE SEQUENCE [LARGE SCALE GENOMIC DNA]</scope>
    <source>
        <strain evidence="4 5">DSM 21039</strain>
    </source>
</reference>
<evidence type="ECO:0000256" key="2">
    <source>
        <dbReference type="ARBA" id="ARBA00023002"/>
    </source>
</evidence>
<organism evidence="4 5">
    <name type="scientific">Chitinophaga rupis</name>
    <dbReference type="NCBI Taxonomy" id="573321"/>
    <lineage>
        <taxon>Bacteria</taxon>
        <taxon>Pseudomonadati</taxon>
        <taxon>Bacteroidota</taxon>
        <taxon>Chitinophagia</taxon>
        <taxon>Chitinophagales</taxon>
        <taxon>Chitinophagaceae</taxon>
        <taxon>Chitinophaga</taxon>
    </lineage>
</organism>
<dbReference type="PANTHER" id="PTHR43656">
    <property type="entry name" value="BINDING OXIDOREDUCTASE, PUTATIVE (AFU_ORTHOLOGUE AFUA_2G08260)-RELATED"/>
    <property type="match status" value="1"/>
</dbReference>
<accession>A0A1H7G5I3</accession>
<gene>
    <name evidence="4" type="ORF">SAMN04488505_1013</name>
</gene>
<dbReference type="GO" id="GO:0016491">
    <property type="term" value="F:oxidoreductase activity"/>
    <property type="evidence" value="ECO:0007669"/>
    <property type="project" value="UniProtKB-KW"/>
</dbReference>
<keyword evidence="5" id="KW-1185">Reference proteome</keyword>
<evidence type="ECO:0000313" key="5">
    <source>
        <dbReference type="Proteomes" id="UP000198984"/>
    </source>
</evidence>
<dbReference type="GO" id="GO:0010181">
    <property type="term" value="F:FMN binding"/>
    <property type="evidence" value="ECO:0007669"/>
    <property type="project" value="InterPro"/>
</dbReference>
<dbReference type="InterPro" id="IPR001155">
    <property type="entry name" value="OxRdtase_FMN_N"/>
</dbReference>
<dbReference type="Gene3D" id="3.20.20.70">
    <property type="entry name" value="Aldolase class I"/>
    <property type="match status" value="1"/>
</dbReference>
<evidence type="ECO:0000259" key="3">
    <source>
        <dbReference type="Pfam" id="PF00724"/>
    </source>
</evidence>
<dbReference type="InterPro" id="IPR013785">
    <property type="entry name" value="Aldolase_TIM"/>
</dbReference>
<evidence type="ECO:0000313" key="4">
    <source>
        <dbReference type="EMBL" id="SEK33334.1"/>
    </source>
</evidence>
<evidence type="ECO:0000256" key="1">
    <source>
        <dbReference type="ARBA" id="ARBA00022630"/>
    </source>
</evidence>
<dbReference type="AlphaFoldDB" id="A0A1H7G5I3"/>
<feature type="domain" description="NADH:flavin oxidoreductase/NADH oxidase N-terminal" evidence="3">
    <location>
        <begin position="6"/>
        <end position="343"/>
    </location>
</feature>
<dbReference type="InterPro" id="IPR051799">
    <property type="entry name" value="NADH_flavin_oxidoreductase"/>
</dbReference>
<dbReference type="PANTHER" id="PTHR43656:SF2">
    <property type="entry name" value="BINDING OXIDOREDUCTASE, PUTATIVE (AFU_ORTHOLOGUE AFUA_2G08260)-RELATED"/>
    <property type="match status" value="1"/>
</dbReference>
<dbReference type="STRING" id="573321.SAMN04488505_1013"/>
<proteinExistence type="predicted"/>
<dbReference type="SUPFAM" id="SSF51395">
    <property type="entry name" value="FMN-linked oxidoreductases"/>
    <property type="match status" value="1"/>
</dbReference>
<protein>
    <submittedName>
        <fullName evidence="4">2,4-dienoyl-CoA reductase</fullName>
    </submittedName>
</protein>
<dbReference type="Proteomes" id="UP000198984">
    <property type="component" value="Unassembled WGS sequence"/>
</dbReference>
<keyword evidence="2" id="KW-0560">Oxidoreductase</keyword>
<dbReference type="CDD" id="cd02803">
    <property type="entry name" value="OYE_like_FMN_family"/>
    <property type="match status" value="1"/>
</dbReference>
<dbReference type="Pfam" id="PF00724">
    <property type="entry name" value="Oxidored_FMN"/>
    <property type="match status" value="1"/>
</dbReference>
<name>A0A1H7G5I3_9BACT</name>
<sequence length="375" mass="40802">MMHTHKIFDPYALQQHVLRNRLVVAPMSRVSATAAGVPTPVMEDYYEAFAAGGFGMIITEGIYTDSIASQGYPLQPGIVTPQQVQGWQAIANKVKQQGAFIIAQLMHAGALSQHVTHTWAPSAVQPLGLRMPEYGGGDGPFNFPRAMTLEDIVTVKQGFIQAAQQALAAGFNGVEIHAANGHLLDQFITDYTNLRQDDYGGNITNRFRLIAEIMAEIRAVVPAEFIIGLRLSEGKVNNLRYRWPEGAATAGALLEEVAKAKPDYVHIAAESGNWERDCMYADGSSLTSLAKQIVQVPIIANGGLHEPARANKVLEEGHADLLALGKAALANPDWPLRIQRGENTIAFHAGMIKPSASIIHTRQVLQVLFDQRLLT</sequence>
<keyword evidence="1" id="KW-0285">Flavoprotein</keyword>